<name>A0ABZ1YXF5_9NOCA</name>
<dbReference type="Proteomes" id="UP001432062">
    <property type="component" value="Chromosome"/>
</dbReference>
<reference evidence="1" key="1">
    <citation type="submission" date="2022-10" db="EMBL/GenBank/DDBJ databases">
        <title>The complete genomes of actinobacterial strains from the NBC collection.</title>
        <authorList>
            <person name="Joergensen T.S."/>
            <person name="Alvarez Arevalo M."/>
            <person name="Sterndorff E.B."/>
            <person name="Faurdal D."/>
            <person name="Vuksanovic O."/>
            <person name="Mourched A.-S."/>
            <person name="Charusanti P."/>
            <person name="Shaw S."/>
            <person name="Blin K."/>
            <person name="Weber T."/>
        </authorList>
    </citation>
    <scope>NUCLEOTIDE SEQUENCE</scope>
    <source>
        <strain evidence="1">NBC_01482</strain>
    </source>
</reference>
<organism evidence="1 2">
    <name type="scientific">Nocardia vinacea</name>
    <dbReference type="NCBI Taxonomy" id="96468"/>
    <lineage>
        <taxon>Bacteria</taxon>
        <taxon>Bacillati</taxon>
        <taxon>Actinomycetota</taxon>
        <taxon>Actinomycetes</taxon>
        <taxon>Mycobacteriales</taxon>
        <taxon>Nocardiaceae</taxon>
        <taxon>Nocardia</taxon>
    </lineage>
</organism>
<accession>A0ABZ1YXF5</accession>
<dbReference type="RefSeq" id="WP_327100898.1">
    <property type="nucleotide sequence ID" value="NZ_CP109149.1"/>
</dbReference>
<evidence type="ECO:0000313" key="2">
    <source>
        <dbReference type="Proteomes" id="UP001432062"/>
    </source>
</evidence>
<keyword evidence="2" id="KW-1185">Reference proteome</keyword>
<dbReference type="EMBL" id="CP109441">
    <property type="protein sequence ID" value="WUV47833.1"/>
    <property type="molecule type" value="Genomic_DNA"/>
</dbReference>
<sequence length="68" mass="7790">MTTIDDRASSLGAPARTALERLFDPRADEWTAIDEHAGSRAAEYRWRTLSTLRARKTEARTLEWPWTG</sequence>
<proteinExistence type="predicted"/>
<evidence type="ECO:0000313" key="1">
    <source>
        <dbReference type="EMBL" id="WUV47833.1"/>
    </source>
</evidence>
<gene>
    <name evidence="1" type="ORF">OG563_06270</name>
</gene>
<protein>
    <submittedName>
        <fullName evidence="1">Uncharacterized protein</fullName>
    </submittedName>
</protein>